<dbReference type="STRING" id="341036.SAMN05660649_00643"/>
<keyword evidence="2" id="KW-1185">Reference proteome</keyword>
<reference evidence="2" key="1">
    <citation type="submission" date="2016-10" db="EMBL/GenBank/DDBJ databases">
        <authorList>
            <person name="Varghese N."/>
            <person name="Submissions S."/>
        </authorList>
    </citation>
    <scope>NUCLEOTIDE SEQUENCE [LARGE SCALE GENOMIC DNA]</scope>
    <source>
        <strain evidence="2">DSM 17038</strain>
    </source>
</reference>
<sequence>MESWESVQQTLDFMEKNLSREIGIQDLHLLTTDALDKAVKYMYDTWLLKNEIKTEPFMVELYSDTSAEDVLKVTGTLKERMDQTLTLLKGTR</sequence>
<dbReference type="AlphaFoldDB" id="A0A1I2P6Z5"/>
<dbReference type="EMBL" id="FOOX01000002">
    <property type="protein sequence ID" value="SFG09231.1"/>
    <property type="molecule type" value="Genomic_DNA"/>
</dbReference>
<proteinExistence type="predicted"/>
<evidence type="ECO:0000313" key="1">
    <source>
        <dbReference type="EMBL" id="SFG09231.1"/>
    </source>
</evidence>
<gene>
    <name evidence="1" type="ORF">SAMN05660649_00643</name>
</gene>
<dbReference type="Proteomes" id="UP000199337">
    <property type="component" value="Unassembled WGS sequence"/>
</dbReference>
<accession>A0A1I2P6Z5</accession>
<dbReference type="RefSeq" id="WP_092468660.1">
    <property type="nucleotide sequence ID" value="NZ_FOOX01000002.1"/>
</dbReference>
<organism evidence="1 2">
    <name type="scientific">Desulfotruncus arcticus DSM 17038</name>
    <dbReference type="NCBI Taxonomy" id="1121424"/>
    <lineage>
        <taxon>Bacteria</taxon>
        <taxon>Bacillati</taxon>
        <taxon>Bacillota</taxon>
        <taxon>Clostridia</taxon>
        <taxon>Eubacteriales</taxon>
        <taxon>Desulfallaceae</taxon>
        <taxon>Desulfotruncus</taxon>
    </lineage>
</organism>
<name>A0A1I2P6Z5_9FIRM</name>
<evidence type="ECO:0000313" key="2">
    <source>
        <dbReference type="Proteomes" id="UP000199337"/>
    </source>
</evidence>
<protein>
    <submittedName>
        <fullName evidence="1">Uncharacterized protein</fullName>
    </submittedName>
</protein>